<accession>A0A0N4ZLL5</accession>
<sequence length="189" mass="21190">MGLGPRLGVGRMARLLRSAEGQRRPGEAVGRRRLLGPFGRDRADRRDRRVRWSLARPQGRSEGRWKARRPSRGCARRREPGADARILRLHRSRHGPSDLPRRRAGSGDRFAAPGDRAAAPHLLRQHRRAVHAHRRAGRKSLAATAHRGPGQVCAERLHQGRQAGHLQEAGRGRRLRALPAQALPRHQAL</sequence>
<organism evidence="2 3">
    <name type="scientific">Parastrongyloides trichosuri</name>
    <name type="common">Possum-specific nematode worm</name>
    <dbReference type="NCBI Taxonomy" id="131310"/>
    <lineage>
        <taxon>Eukaryota</taxon>
        <taxon>Metazoa</taxon>
        <taxon>Ecdysozoa</taxon>
        <taxon>Nematoda</taxon>
        <taxon>Chromadorea</taxon>
        <taxon>Rhabditida</taxon>
        <taxon>Tylenchina</taxon>
        <taxon>Panagrolaimomorpha</taxon>
        <taxon>Strongyloidoidea</taxon>
        <taxon>Strongyloididae</taxon>
        <taxon>Parastrongyloides</taxon>
    </lineage>
</organism>
<protein>
    <submittedName>
        <fullName evidence="3">LigA</fullName>
    </submittedName>
</protein>
<evidence type="ECO:0000313" key="2">
    <source>
        <dbReference type="Proteomes" id="UP000038045"/>
    </source>
</evidence>
<feature type="region of interest" description="Disordered" evidence="1">
    <location>
        <begin position="20"/>
        <end position="40"/>
    </location>
</feature>
<feature type="region of interest" description="Disordered" evidence="1">
    <location>
        <begin position="160"/>
        <end position="189"/>
    </location>
</feature>
<dbReference type="Proteomes" id="UP000038045">
    <property type="component" value="Unplaced"/>
</dbReference>
<dbReference type="WBParaSite" id="PTRK_0000938900.1">
    <property type="protein sequence ID" value="PTRK_0000938900.1"/>
    <property type="gene ID" value="PTRK_0000938900"/>
</dbReference>
<feature type="compositionally biased region" description="Basic and acidic residues" evidence="1">
    <location>
        <begin position="20"/>
        <end position="30"/>
    </location>
</feature>
<evidence type="ECO:0000256" key="1">
    <source>
        <dbReference type="SAM" id="MobiDB-lite"/>
    </source>
</evidence>
<feature type="region of interest" description="Disordered" evidence="1">
    <location>
        <begin position="55"/>
        <end position="111"/>
    </location>
</feature>
<feature type="compositionally biased region" description="Low complexity" evidence="1">
    <location>
        <begin position="177"/>
        <end position="189"/>
    </location>
</feature>
<name>A0A0N4ZLL5_PARTI</name>
<evidence type="ECO:0000313" key="3">
    <source>
        <dbReference type="WBParaSite" id="PTRK_0000938900.1"/>
    </source>
</evidence>
<dbReference type="AlphaFoldDB" id="A0A0N4ZLL5"/>
<keyword evidence="2" id="KW-1185">Reference proteome</keyword>
<reference evidence="3" key="1">
    <citation type="submission" date="2016-03" db="UniProtKB">
        <authorList>
            <consortium name="WormBaseParasite"/>
        </authorList>
    </citation>
    <scope>IDENTIFICATION</scope>
</reference>
<feature type="compositionally biased region" description="Basic residues" evidence="1">
    <location>
        <begin position="66"/>
        <end position="75"/>
    </location>
</feature>
<proteinExistence type="predicted"/>
<feature type="compositionally biased region" description="Basic and acidic residues" evidence="1">
    <location>
        <begin position="76"/>
        <end position="86"/>
    </location>
</feature>